<dbReference type="GO" id="GO:0045087">
    <property type="term" value="P:innate immune response"/>
    <property type="evidence" value="ECO:0007669"/>
    <property type="project" value="TreeGrafter"/>
</dbReference>
<dbReference type="PROSITE" id="PS51390">
    <property type="entry name" value="WAP"/>
    <property type="match status" value="2"/>
</dbReference>
<dbReference type="Proteomes" id="UP000694856">
    <property type="component" value="Chromosome 19"/>
</dbReference>
<protein>
    <submittedName>
        <fullName evidence="5">WAP four-disulfide core domain protein 3 isoform X1</fullName>
    </submittedName>
</protein>
<dbReference type="GO" id="GO:0005615">
    <property type="term" value="C:extracellular space"/>
    <property type="evidence" value="ECO:0007669"/>
    <property type="project" value="TreeGrafter"/>
</dbReference>
<dbReference type="PANTHER" id="PTHR19441:SF97">
    <property type="entry name" value="WAP FOUR-DISULFIDE CORE DOMAIN PROTEIN 3"/>
    <property type="match status" value="1"/>
</dbReference>
<feature type="chain" id="PRO_5034611175" evidence="2">
    <location>
        <begin position="19"/>
        <end position="298"/>
    </location>
</feature>
<evidence type="ECO:0000313" key="4">
    <source>
        <dbReference type="Proteomes" id="UP000694856"/>
    </source>
</evidence>
<reference evidence="5" key="1">
    <citation type="submission" date="2025-08" db="UniProtKB">
        <authorList>
            <consortium name="RefSeq"/>
        </authorList>
    </citation>
    <scope>IDENTIFICATION</scope>
    <source>
        <tissue evidence="5">Ear skin</tissue>
    </source>
</reference>
<dbReference type="PRINTS" id="PR00003">
    <property type="entry name" value="4DISULPHCORE"/>
</dbReference>
<accession>A0A8B8RJ48</accession>
<keyword evidence="2" id="KW-0732">Signal</keyword>
<dbReference type="AlphaFoldDB" id="A0A8B8RJ48"/>
<dbReference type="CTD" id="140686"/>
<evidence type="ECO:0000259" key="3">
    <source>
        <dbReference type="PROSITE" id="PS51390"/>
    </source>
</evidence>
<keyword evidence="1" id="KW-0646">Protease inhibitor</keyword>
<name>A0A8B8RJ48_CAMFR</name>
<evidence type="ECO:0000313" key="5">
    <source>
        <dbReference type="RefSeq" id="XP_032317149.1"/>
    </source>
</evidence>
<feature type="signal peptide" evidence="2">
    <location>
        <begin position="1"/>
        <end position="18"/>
    </location>
</feature>
<dbReference type="Pfam" id="PF00095">
    <property type="entry name" value="WAP"/>
    <property type="match status" value="2"/>
</dbReference>
<dbReference type="PANTHER" id="PTHR19441">
    <property type="entry name" value="WHEY ACDIC PROTEIN WAP"/>
    <property type="match status" value="1"/>
</dbReference>
<dbReference type="GO" id="GO:0019731">
    <property type="term" value="P:antibacterial humoral response"/>
    <property type="evidence" value="ECO:0007669"/>
    <property type="project" value="TreeGrafter"/>
</dbReference>
<organism evidence="4 5">
    <name type="scientific">Camelus ferus</name>
    <name type="common">Wild bactrian camel</name>
    <name type="synonym">Camelus bactrianus ferus</name>
    <dbReference type="NCBI Taxonomy" id="419612"/>
    <lineage>
        <taxon>Eukaryota</taxon>
        <taxon>Metazoa</taxon>
        <taxon>Chordata</taxon>
        <taxon>Craniata</taxon>
        <taxon>Vertebrata</taxon>
        <taxon>Euteleostomi</taxon>
        <taxon>Mammalia</taxon>
        <taxon>Eutheria</taxon>
        <taxon>Laurasiatheria</taxon>
        <taxon>Artiodactyla</taxon>
        <taxon>Tylopoda</taxon>
        <taxon>Camelidae</taxon>
        <taxon>Camelus</taxon>
    </lineage>
</organism>
<dbReference type="InterPro" id="IPR036645">
    <property type="entry name" value="Elafin-like_sf"/>
</dbReference>
<dbReference type="Gene3D" id="4.10.75.10">
    <property type="entry name" value="Elafin-like"/>
    <property type="match status" value="2"/>
</dbReference>
<dbReference type="SUPFAM" id="SSF57256">
    <property type="entry name" value="Elafin-like"/>
    <property type="match status" value="2"/>
</dbReference>
<sequence>MLSCLFLLKALLALGSLAFWVAAGEHVKEGECPPDKNPCKELCQGDESCPAGQKCCSTGCGRLCQGGIPEGRKGDCPRVAQKQSCVKRCVTDEMCPGVKKCCTFGCSRSCIIPIPKQKLGSLSRGRLIIPQPSPSCFPAWRLVSKRECSKRTSPGKQVLIKPLLASHLLISCWSRQVTQSSPETVWAGATPGRELQQPPVLMSTTSLKVNVLPTHFRVKSCVMETCPVPRGINAAALAVATPAVVTLREGGVATVQTSWWACVLSAAGWMRTAKLGRSAASQAVAASVSRQSCHPNWP</sequence>
<dbReference type="GeneID" id="102518045"/>
<evidence type="ECO:0000256" key="1">
    <source>
        <dbReference type="ARBA" id="ARBA00022690"/>
    </source>
</evidence>
<dbReference type="InterPro" id="IPR008197">
    <property type="entry name" value="WAP_dom"/>
</dbReference>
<gene>
    <name evidence="5" type="primary">WFDC3</name>
</gene>
<proteinExistence type="predicted"/>
<evidence type="ECO:0000256" key="2">
    <source>
        <dbReference type="SAM" id="SignalP"/>
    </source>
</evidence>
<feature type="domain" description="WAP" evidence="3">
    <location>
        <begin position="25"/>
        <end position="68"/>
    </location>
</feature>
<keyword evidence="4" id="KW-1185">Reference proteome</keyword>
<dbReference type="InterPro" id="IPR050514">
    <property type="entry name" value="WAP_four-disulfide_core"/>
</dbReference>
<dbReference type="GO" id="GO:0004867">
    <property type="term" value="F:serine-type endopeptidase inhibitor activity"/>
    <property type="evidence" value="ECO:0007669"/>
    <property type="project" value="TreeGrafter"/>
</dbReference>
<dbReference type="RefSeq" id="XP_032317149.1">
    <property type="nucleotide sequence ID" value="XM_032461258.1"/>
</dbReference>
<feature type="domain" description="WAP" evidence="3">
    <location>
        <begin position="69"/>
        <end position="114"/>
    </location>
</feature>
<dbReference type="SMART" id="SM00217">
    <property type="entry name" value="WAP"/>
    <property type="match status" value="2"/>
</dbReference>
<dbReference type="KEGG" id="cfr:102518045"/>